<dbReference type="InterPro" id="IPR018559">
    <property type="entry name" value="DUF2015"/>
</dbReference>
<dbReference type="Proteomes" id="UP000789342">
    <property type="component" value="Unassembled WGS sequence"/>
</dbReference>
<dbReference type="Pfam" id="PF09435">
    <property type="entry name" value="DUF2015"/>
    <property type="match status" value="1"/>
</dbReference>
<protein>
    <submittedName>
        <fullName evidence="3">3334_t:CDS:1</fullName>
    </submittedName>
</protein>
<sequence length="124" mass="14417">MLKLLLFFLVLVLLVLLYYRNALLLKFPSLNRRYQRLPTIFSTSSFQHDIEEGLTSETFDLQENIANGDSRAGLEDSEEIKHIMKVEGLNFDQARLLRMQRKFKSNNIDPLTGLPRDPKLVTFS</sequence>
<evidence type="ECO:0000256" key="2">
    <source>
        <dbReference type="ARBA" id="ARBA00022729"/>
    </source>
</evidence>
<evidence type="ECO:0000313" key="4">
    <source>
        <dbReference type="Proteomes" id="UP000789342"/>
    </source>
</evidence>
<name>A0A9N8ZB31_9GLOM</name>
<keyword evidence="2" id="KW-0732">Signal</keyword>
<reference evidence="3" key="1">
    <citation type="submission" date="2021-06" db="EMBL/GenBank/DDBJ databases">
        <authorList>
            <person name="Kallberg Y."/>
            <person name="Tangrot J."/>
            <person name="Rosling A."/>
        </authorList>
    </citation>
    <scope>NUCLEOTIDE SEQUENCE</scope>
    <source>
        <strain evidence="3">CL551</strain>
    </source>
</reference>
<organism evidence="3 4">
    <name type="scientific">Acaulospora morrowiae</name>
    <dbReference type="NCBI Taxonomy" id="94023"/>
    <lineage>
        <taxon>Eukaryota</taxon>
        <taxon>Fungi</taxon>
        <taxon>Fungi incertae sedis</taxon>
        <taxon>Mucoromycota</taxon>
        <taxon>Glomeromycotina</taxon>
        <taxon>Glomeromycetes</taxon>
        <taxon>Diversisporales</taxon>
        <taxon>Acaulosporaceae</taxon>
        <taxon>Acaulospora</taxon>
    </lineage>
</organism>
<gene>
    <name evidence="3" type="ORF">AMORRO_LOCUS2332</name>
</gene>
<dbReference type="OrthoDB" id="447314at2759"/>
<comment type="similarity">
    <text evidence="1">Belongs to the UPF0357 family.</text>
</comment>
<accession>A0A9N8ZB31</accession>
<evidence type="ECO:0000256" key="1">
    <source>
        <dbReference type="ARBA" id="ARBA00008325"/>
    </source>
</evidence>
<dbReference type="EMBL" id="CAJVPV010000967">
    <property type="protein sequence ID" value="CAG8481569.1"/>
    <property type="molecule type" value="Genomic_DNA"/>
</dbReference>
<dbReference type="PANTHER" id="PTHR28023:SF1">
    <property type="entry name" value="UPF0357 PROTEIN YCL012C"/>
    <property type="match status" value="1"/>
</dbReference>
<dbReference type="PANTHER" id="PTHR28023">
    <property type="entry name" value="UPF0357 PROTEIN YCL012C"/>
    <property type="match status" value="1"/>
</dbReference>
<dbReference type="AlphaFoldDB" id="A0A9N8ZB31"/>
<proteinExistence type="inferred from homology"/>
<keyword evidence="4" id="KW-1185">Reference proteome</keyword>
<comment type="caution">
    <text evidence="3">The sequence shown here is derived from an EMBL/GenBank/DDBJ whole genome shotgun (WGS) entry which is preliminary data.</text>
</comment>
<evidence type="ECO:0000313" key="3">
    <source>
        <dbReference type="EMBL" id="CAG8481569.1"/>
    </source>
</evidence>